<accession>A0A1B6QP06</accession>
<sequence length="220" mass="23933">MQENTEEQGLVREDNVSSISHAEERRVLEEELGWARLERQKILALSAEADDAIWHLASLARRRMQERDEARNQARMLLADLQARNARMVAALPGTPCSRVARPDAFAATGYRHNQALPPELRPLGGTMVQGQRARAGTGYCAAAPSSGFGHRRNIIGSSLDAYAVQPSLHDGFASTSQDHFDPDMFLVDVAESPQDVVPVPATAESCQGRSSGSGTYGHI</sequence>
<dbReference type="OrthoDB" id="667728at2759"/>
<evidence type="ECO:0000313" key="2">
    <source>
        <dbReference type="Proteomes" id="UP000000768"/>
    </source>
</evidence>
<reference evidence="2" key="2">
    <citation type="journal article" date="2018" name="Plant J.">
        <title>The Sorghum bicolor reference genome: improved assembly, gene annotations, a transcriptome atlas, and signatures of genome organization.</title>
        <authorList>
            <person name="McCormick R.F."/>
            <person name="Truong S.K."/>
            <person name="Sreedasyam A."/>
            <person name="Jenkins J."/>
            <person name="Shu S."/>
            <person name="Sims D."/>
            <person name="Kennedy M."/>
            <person name="Amirebrahimi M."/>
            <person name="Weers B.D."/>
            <person name="McKinley B."/>
            <person name="Mattison A."/>
            <person name="Morishige D.T."/>
            <person name="Grimwood J."/>
            <person name="Schmutz J."/>
            <person name="Mullet J.E."/>
        </authorList>
    </citation>
    <scope>NUCLEOTIDE SEQUENCE [LARGE SCALE GENOMIC DNA]</scope>
    <source>
        <strain evidence="2">cv. BTx623</strain>
    </source>
</reference>
<dbReference type="OMA" id="MQGQRAR"/>
<organism evidence="1 2">
    <name type="scientific">Sorghum bicolor</name>
    <name type="common">Sorghum</name>
    <name type="synonym">Sorghum vulgare</name>
    <dbReference type="NCBI Taxonomy" id="4558"/>
    <lineage>
        <taxon>Eukaryota</taxon>
        <taxon>Viridiplantae</taxon>
        <taxon>Streptophyta</taxon>
        <taxon>Embryophyta</taxon>
        <taxon>Tracheophyta</taxon>
        <taxon>Spermatophyta</taxon>
        <taxon>Magnoliopsida</taxon>
        <taxon>Liliopsida</taxon>
        <taxon>Poales</taxon>
        <taxon>Poaceae</taxon>
        <taxon>PACMAD clade</taxon>
        <taxon>Panicoideae</taxon>
        <taxon>Andropogonodae</taxon>
        <taxon>Andropogoneae</taxon>
        <taxon>Sorghinae</taxon>
        <taxon>Sorghum</taxon>
    </lineage>
</organism>
<dbReference type="InParanoid" id="A0A1B6QP06"/>
<reference evidence="1 2" key="1">
    <citation type="journal article" date="2009" name="Nature">
        <title>The Sorghum bicolor genome and the diversification of grasses.</title>
        <authorList>
            <person name="Paterson A.H."/>
            <person name="Bowers J.E."/>
            <person name="Bruggmann R."/>
            <person name="Dubchak I."/>
            <person name="Grimwood J."/>
            <person name="Gundlach H."/>
            <person name="Haberer G."/>
            <person name="Hellsten U."/>
            <person name="Mitros T."/>
            <person name="Poliakov A."/>
            <person name="Schmutz J."/>
            <person name="Spannagl M."/>
            <person name="Tang H."/>
            <person name="Wang X."/>
            <person name="Wicker T."/>
            <person name="Bharti A.K."/>
            <person name="Chapman J."/>
            <person name="Feltus F.A."/>
            <person name="Gowik U."/>
            <person name="Grigoriev I.V."/>
            <person name="Lyons E."/>
            <person name="Maher C.A."/>
            <person name="Martis M."/>
            <person name="Narechania A."/>
            <person name="Otillar R.P."/>
            <person name="Penning B.W."/>
            <person name="Salamov A.A."/>
            <person name="Wang Y."/>
            <person name="Zhang L."/>
            <person name="Carpita N.C."/>
            <person name="Freeling M."/>
            <person name="Gingle A.R."/>
            <person name="Hash C.T."/>
            <person name="Keller B."/>
            <person name="Klein P."/>
            <person name="Kresovich S."/>
            <person name="McCann M.C."/>
            <person name="Ming R."/>
            <person name="Peterson D.G."/>
            <person name="Mehboob-ur-Rahman"/>
            <person name="Ware D."/>
            <person name="Westhoff P."/>
            <person name="Mayer K.F."/>
            <person name="Messing J."/>
            <person name="Rokhsar D.S."/>
        </authorList>
    </citation>
    <scope>NUCLEOTIDE SEQUENCE [LARGE SCALE GENOMIC DNA]</scope>
    <source>
        <strain evidence="2">cv. BTx623</strain>
    </source>
</reference>
<evidence type="ECO:0000313" key="1">
    <source>
        <dbReference type="EMBL" id="KXG39656.1"/>
    </source>
</evidence>
<proteinExistence type="predicted"/>
<dbReference type="EMBL" id="CM000760">
    <property type="protein sequence ID" value="KXG39656.1"/>
    <property type="molecule type" value="Genomic_DNA"/>
</dbReference>
<dbReference type="Gramene" id="KXG39656">
    <property type="protein sequence ID" value="KXG39656"/>
    <property type="gene ID" value="SORBI_3001G415600"/>
</dbReference>
<name>A0A1B6QP06_SORBI</name>
<dbReference type="eggNOG" id="ENOG502R3PN">
    <property type="taxonomic scope" value="Eukaryota"/>
</dbReference>
<gene>
    <name evidence="1" type="ORF">SORBI_3001G415600</name>
</gene>
<dbReference type="Proteomes" id="UP000000768">
    <property type="component" value="Chromosome 1"/>
</dbReference>
<keyword evidence="2" id="KW-1185">Reference proteome</keyword>
<protein>
    <submittedName>
        <fullName evidence="1">Uncharacterized protein</fullName>
    </submittedName>
</protein>
<dbReference type="AlphaFoldDB" id="A0A1B6QP06"/>